<comment type="caution">
    <text evidence="1">The sequence shown here is derived from an EMBL/GenBank/DDBJ whole genome shotgun (WGS) entry which is preliminary data.</text>
</comment>
<accession>A0A420VXK8</accession>
<evidence type="ECO:0000313" key="1">
    <source>
        <dbReference type="EMBL" id="RKO71074.1"/>
    </source>
</evidence>
<gene>
    <name evidence="1" type="ORF">D7322_13010</name>
</gene>
<keyword evidence="2" id="KW-1185">Reference proteome</keyword>
<organism evidence="1 2">
    <name type="scientific">Sphingobacterium puteale</name>
    <dbReference type="NCBI Taxonomy" id="2420510"/>
    <lineage>
        <taxon>Bacteria</taxon>
        <taxon>Pseudomonadati</taxon>
        <taxon>Bacteroidota</taxon>
        <taxon>Sphingobacteriia</taxon>
        <taxon>Sphingobacteriales</taxon>
        <taxon>Sphingobacteriaceae</taxon>
        <taxon>Sphingobacterium</taxon>
    </lineage>
</organism>
<reference evidence="1 2" key="1">
    <citation type="submission" date="2018-10" db="EMBL/GenBank/DDBJ databases">
        <title>Sphingobacterium sp. M05W1-28.</title>
        <authorList>
            <person name="Cai H."/>
        </authorList>
    </citation>
    <scope>NUCLEOTIDE SEQUENCE [LARGE SCALE GENOMIC DNA]</scope>
    <source>
        <strain evidence="1 2">M05W1-28</strain>
    </source>
</reference>
<protein>
    <submittedName>
        <fullName evidence="1">Uncharacterized protein</fullName>
    </submittedName>
</protein>
<sequence length="62" mass="7108">MDAEKLIAVCAFKSINTSYFFLLLNKKISCKKSLLKPKPPAEVIRQAVWVLKGERPNEILFQ</sequence>
<evidence type="ECO:0000313" key="2">
    <source>
        <dbReference type="Proteomes" id="UP000282423"/>
    </source>
</evidence>
<name>A0A420VXK8_9SPHI</name>
<dbReference type="EMBL" id="RBWS01000009">
    <property type="protein sequence ID" value="RKO71074.1"/>
    <property type="molecule type" value="Genomic_DNA"/>
</dbReference>
<dbReference type="Proteomes" id="UP000282423">
    <property type="component" value="Unassembled WGS sequence"/>
</dbReference>
<proteinExistence type="predicted"/>
<dbReference type="AlphaFoldDB" id="A0A420VXK8"/>